<organism evidence="1 2">
    <name type="scientific">Aequorivita soesokkakensis</name>
    <dbReference type="NCBI Taxonomy" id="1385699"/>
    <lineage>
        <taxon>Bacteria</taxon>
        <taxon>Pseudomonadati</taxon>
        <taxon>Bacteroidota</taxon>
        <taxon>Flavobacteriia</taxon>
        <taxon>Flavobacteriales</taxon>
        <taxon>Flavobacteriaceae</taxon>
        <taxon>Aequorivita</taxon>
    </lineage>
</organism>
<dbReference type="Proteomes" id="UP000077552">
    <property type="component" value="Unassembled WGS sequence"/>
</dbReference>
<reference evidence="1 2" key="1">
    <citation type="submission" date="2016-05" db="EMBL/GenBank/DDBJ databases">
        <title>Genome sequencing of Vitellibacter soesokkakensis RSSK-12.</title>
        <authorList>
            <person name="Thevarajoo S."/>
            <person name="Selvaratnam C."/>
            <person name="Goh K.M."/>
            <person name="Chan K.-G."/>
            <person name="Chong C.S."/>
        </authorList>
    </citation>
    <scope>NUCLEOTIDE SEQUENCE [LARGE SCALE GENOMIC DNA]</scope>
    <source>
        <strain evidence="1 2">RSSK-12</strain>
    </source>
</reference>
<dbReference type="RefSeq" id="WP_068760417.1">
    <property type="nucleotide sequence ID" value="NZ_LXIE01000001.1"/>
</dbReference>
<proteinExistence type="predicted"/>
<name>A0A1A9LGU3_9FLAO</name>
<gene>
    <name evidence="1" type="ORF">A7A78_01180</name>
</gene>
<evidence type="ECO:0000313" key="1">
    <source>
        <dbReference type="EMBL" id="OAD92548.1"/>
    </source>
</evidence>
<sequence length="113" mass="13274">MKIFKREIIRIFAATVFSFALLLPSAIQFAHTFEGHEHKACTEFSTHIHKKQLDCSICDFHFSIFNYTPQELPKFAVLDGFQKNETVYFLPEFKLHSTHYFLRGPPQFLDFLA</sequence>
<accession>A0A1A9LGU3</accession>
<dbReference type="STRING" id="1385699.A7A78_01180"/>
<dbReference type="EMBL" id="LXIE01000001">
    <property type="protein sequence ID" value="OAD92548.1"/>
    <property type="molecule type" value="Genomic_DNA"/>
</dbReference>
<comment type="caution">
    <text evidence="1">The sequence shown here is derived from an EMBL/GenBank/DDBJ whole genome shotgun (WGS) entry which is preliminary data.</text>
</comment>
<evidence type="ECO:0000313" key="2">
    <source>
        <dbReference type="Proteomes" id="UP000077552"/>
    </source>
</evidence>
<dbReference type="OrthoDB" id="1449138at2"/>
<dbReference type="AlphaFoldDB" id="A0A1A9LGU3"/>
<protein>
    <submittedName>
        <fullName evidence="1">Uncharacterized protein</fullName>
    </submittedName>
</protein>
<keyword evidence="2" id="KW-1185">Reference proteome</keyword>